<dbReference type="PANTHER" id="PTHR35617:SF3">
    <property type="entry name" value="CORE-BINDING (CB) DOMAIN-CONTAINING PROTEIN"/>
    <property type="match status" value="1"/>
</dbReference>
<dbReference type="Proteomes" id="UP000504635">
    <property type="component" value="Unplaced"/>
</dbReference>
<evidence type="ECO:0000313" key="8">
    <source>
        <dbReference type="RefSeq" id="XP_030763842.1"/>
    </source>
</evidence>
<evidence type="ECO:0000256" key="1">
    <source>
        <dbReference type="ARBA" id="ARBA00023125"/>
    </source>
</evidence>
<dbReference type="KEGG" id="soy:115882343"/>
<name>A0A6J2YS89_SITOR</name>
<evidence type="ECO:0000256" key="2">
    <source>
        <dbReference type="ARBA" id="ARBA00023172"/>
    </source>
</evidence>
<gene>
    <name evidence="11" type="primary">LOC115890768</name>
    <name evidence="5" type="synonym">LOC115874229</name>
    <name evidence="6" type="synonym">LOC115882343</name>
    <name evidence="7" type="synonym">LOC115884261</name>
    <name evidence="8" type="synonym">LOC115888294</name>
    <name evidence="9" type="synonym">LOC115888815</name>
    <name evidence="10" type="synonym">LOC115890584</name>
</gene>
<dbReference type="GO" id="GO:0006310">
    <property type="term" value="P:DNA recombination"/>
    <property type="evidence" value="ECO:0007669"/>
    <property type="project" value="UniProtKB-KW"/>
</dbReference>
<evidence type="ECO:0000313" key="7">
    <source>
        <dbReference type="RefSeq" id="XP_030758631.1"/>
    </source>
</evidence>
<accession>A0A6J2YS89</accession>
<dbReference type="PANTHER" id="PTHR35617">
    <property type="entry name" value="PHAGE_INTEGRASE DOMAIN-CONTAINING PROTEIN"/>
    <property type="match status" value="1"/>
</dbReference>
<dbReference type="RefSeq" id="XP_030763842.1">
    <property type="nucleotide sequence ID" value="XM_030907982.1"/>
</dbReference>
<evidence type="ECO:0000313" key="4">
    <source>
        <dbReference type="Proteomes" id="UP000504635"/>
    </source>
</evidence>
<sequence length="344" mass="38810">MEEDRLPPTTRGDFPGSREIIRQAYIRKGVPVTAIEIIEASISKGTLKQYTSCYKKFWQFCADSNRDPLVYKLETYLDFLSDALKEGLSFSVVNSYRSALNLIFSPISNNDEKVINRFVKGVSNIRPPGPKYKITWDPDPLLKYLGTLYPLEALDLEYATYKLVTLMALTSASRVQTLSLIKVQNINISVDRVEIKIPDRVKTSAPGRFQPLLIFPFFKSKQELCVASTIADYIKRTKPIRNTEEKLILTHKKPHRSASSQTISRWIKNTLNLGGVDTSIFSAHSVRHATTSAAYKAGVNIEIIKNTAGWTPASNTFFSFYNRPVEKPQDKFAKAIIELGSNKS</sequence>
<protein>
    <submittedName>
        <fullName evidence="5">Uncharacterized protein LOC115874229 isoform X2</fullName>
    </submittedName>
    <submittedName>
        <fullName evidence="6">Uncharacterized protein LOC115882343</fullName>
    </submittedName>
    <submittedName>
        <fullName evidence="7">Uncharacterized protein LOC115884261 isoform X2</fullName>
    </submittedName>
    <submittedName>
        <fullName evidence="8">Uncharacterized protein LOC115888294 isoform X2</fullName>
    </submittedName>
    <submittedName>
        <fullName evidence="9">Uncharacterized protein LOC115888815 isoform X2</fullName>
    </submittedName>
    <submittedName>
        <fullName evidence="10">Uncharacterized protein LOC115890584 isoform X2</fullName>
    </submittedName>
    <submittedName>
        <fullName evidence="11">Uncharacterized protein LOC115890768 isoform X2</fullName>
    </submittedName>
</protein>
<dbReference type="SUPFAM" id="SSF56349">
    <property type="entry name" value="DNA breaking-rejoining enzymes"/>
    <property type="match status" value="1"/>
</dbReference>
<evidence type="ECO:0000313" key="11">
    <source>
        <dbReference type="RefSeq" id="XP_030766958.1"/>
    </source>
</evidence>
<feature type="domain" description="Tyr recombinase" evidence="3">
    <location>
        <begin position="140"/>
        <end position="334"/>
    </location>
</feature>
<reference evidence="5 6" key="1">
    <citation type="submission" date="2025-04" db="UniProtKB">
        <authorList>
            <consortium name="RefSeq"/>
        </authorList>
    </citation>
    <scope>IDENTIFICATION</scope>
    <source>
        <tissue evidence="5 6">Gonads</tissue>
    </source>
</reference>
<dbReference type="GO" id="GO:0003677">
    <property type="term" value="F:DNA binding"/>
    <property type="evidence" value="ECO:0007669"/>
    <property type="project" value="UniProtKB-KW"/>
</dbReference>
<keyword evidence="2" id="KW-0233">DNA recombination</keyword>
<dbReference type="RefSeq" id="XP_030766958.1">
    <property type="nucleotide sequence ID" value="XM_030911098.1"/>
</dbReference>
<dbReference type="Gene3D" id="1.10.150.130">
    <property type="match status" value="1"/>
</dbReference>
<dbReference type="GO" id="GO:0015074">
    <property type="term" value="P:DNA integration"/>
    <property type="evidence" value="ECO:0007669"/>
    <property type="project" value="InterPro"/>
</dbReference>
<keyword evidence="1" id="KW-0238">DNA-binding</keyword>
<dbReference type="RefSeq" id="XP_030764523.1">
    <property type="nucleotide sequence ID" value="XM_030908663.1"/>
</dbReference>
<dbReference type="InterPro" id="IPR002104">
    <property type="entry name" value="Integrase_catalytic"/>
</dbReference>
<dbReference type="RefSeq" id="XP_030745181.1">
    <property type="nucleotide sequence ID" value="XM_030889321.1"/>
</dbReference>
<dbReference type="InterPro" id="IPR011010">
    <property type="entry name" value="DNA_brk_join_enz"/>
</dbReference>
<organism evidence="4 11">
    <name type="scientific">Sitophilus oryzae</name>
    <name type="common">Rice weevil</name>
    <name type="synonym">Curculio oryzae</name>
    <dbReference type="NCBI Taxonomy" id="7048"/>
    <lineage>
        <taxon>Eukaryota</taxon>
        <taxon>Metazoa</taxon>
        <taxon>Ecdysozoa</taxon>
        <taxon>Arthropoda</taxon>
        <taxon>Hexapoda</taxon>
        <taxon>Insecta</taxon>
        <taxon>Pterygota</taxon>
        <taxon>Neoptera</taxon>
        <taxon>Endopterygota</taxon>
        <taxon>Coleoptera</taxon>
        <taxon>Polyphaga</taxon>
        <taxon>Cucujiformia</taxon>
        <taxon>Curculionidae</taxon>
        <taxon>Dryophthorinae</taxon>
        <taxon>Sitophilus</taxon>
    </lineage>
</organism>
<dbReference type="Gene3D" id="1.10.443.10">
    <property type="entry name" value="Intergrase catalytic core"/>
    <property type="match status" value="1"/>
</dbReference>
<dbReference type="OrthoDB" id="6759919at2759"/>
<dbReference type="Pfam" id="PF00589">
    <property type="entry name" value="Phage_integrase"/>
    <property type="match status" value="1"/>
</dbReference>
<dbReference type="PROSITE" id="PS51898">
    <property type="entry name" value="TYR_RECOMBINASE"/>
    <property type="match status" value="1"/>
</dbReference>
<proteinExistence type="predicted"/>
<dbReference type="RefSeq" id="XP_030766718.1">
    <property type="nucleotide sequence ID" value="XM_030910858.1"/>
</dbReference>
<dbReference type="AlphaFoldDB" id="A0A6J2YS89"/>
<dbReference type="GeneID" id="115890768"/>
<dbReference type="RefSeq" id="XP_030758631.1">
    <property type="nucleotide sequence ID" value="XM_030902771.1"/>
</dbReference>
<evidence type="ECO:0000313" key="6">
    <source>
        <dbReference type="RefSeq" id="XP_030756226.1"/>
    </source>
</evidence>
<evidence type="ECO:0000313" key="9">
    <source>
        <dbReference type="RefSeq" id="XP_030764523.1"/>
    </source>
</evidence>
<dbReference type="InterPro" id="IPR013762">
    <property type="entry name" value="Integrase-like_cat_sf"/>
</dbReference>
<keyword evidence="4" id="KW-1185">Reference proteome</keyword>
<evidence type="ECO:0000313" key="5">
    <source>
        <dbReference type="RefSeq" id="XP_030745181.1"/>
    </source>
</evidence>
<evidence type="ECO:0000259" key="3">
    <source>
        <dbReference type="PROSITE" id="PS51898"/>
    </source>
</evidence>
<dbReference type="RefSeq" id="XP_030756226.1">
    <property type="nucleotide sequence ID" value="XM_030900366.1"/>
</dbReference>
<dbReference type="InterPro" id="IPR010998">
    <property type="entry name" value="Integrase_recombinase_N"/>
</dbReference>
<evidence type="ECO:0000313" key="10">
    <source>
        <dbReference type="RefSeq" id="XP_030766718.1"/>
    </source>
</evidence>